<dbReference type="GO" id="GO:0032221">
    <property type="term" value="C:Rpd3S complex"/>
    <property type="evidence" value="ECO:0007669"/>
    <property type="project" value="TreeGrafter"/>
</dbReference>
<dbReference type="InterPro" id="IPR013083">
    <property type="entry name" value="Znf_RING/FYVE/PHD"/>
</dbReference>
<dbReference type="PANTHER" id="PTHR47636">
    <property type="entry name" value="TRANSCRIPTIONAL REGULATORY PROTEIN RCO1"/>
    <property type="match status" value="1"/>
</dbReference>
<keyword evidence="3" id="KW-0862">Zinc</keyword>
<dbReference type="Pfam" id="PF00498">
    <property type="entry name" value="FHA"/>
    <property type="match status" value="1"/>
</dbReference>
<dbReference type="SUPFAM" id="SSF57903">
    <property type="entry name" value="FYVE/PHD zinc finger"/>
    <property type="match status" value="2"/>
</dbReference>
<dbReference type="CDD" id="cd15489">
    <property type="entry name" value="PHD_SF"/>
    <property type="match status" value="1"/>
</dbReference>
<name>A0A0L0D8I0_THETB</name>
<evidence type="ECO:0000256" key="5">
    <source>
        <dbReference type="SAM" id="MobiDB-lite"/>
    </source>
</evidence>
<feature type="region of interest" description="Disordered" evidence="5">
    <location>
        <begin position="1"/>
        <end position="25"/>
    </location>
</feature>
<evidence type="ECO:0000256" key="3">
    <source>
        <dbReference type="ARBA" id="ARBA00022833"/>
    </source>
</evidence>
<dbReference type="Gene3D" id="2.60.200.20">
    <property type="match status" value="1"/>
</dbReference>
<accession>A0A0L0D8I0</accession>
<keyword evidence="2 4" id="KW-0863">Zinc-finger</keyword>
<evidence type="ECO:0000259" key="6">
    <source>
        <dbReference type="PROSITE" id="PS50006"/>
    </source>
</evidence>
<evidence type="ECO:0000313" key="8">
    <source>
        <dbReference type="EMBL" id="KNC48644.1"/>
    </source>
</evidence>
<dbReference type="GO" id="GO:0008270">
    <property type="term" value="F:zinc ion binding"/>
    <property type="evidence" value="ECO:0007669"/>
    <property type="project" value="UniProtKB-KW"/>
</dbReference>
<dbReference type="GO" id="GO:0006357">
    <property type="term" value="P:regulation of transcription by RNA polymerase II"/>
    <property type="evidence" value="ECO:0007669"/>
    <property type="project" value="TreeGrafter"/>
</dbReference>
<dbReference type="STRING" id="461836.A0A0L0D8I0"/>
<dbReference type="InterPro" id="IPR000253">
    <property type="entry name" value="FHA_dom"/>
</dbReference>
<organism evidence="8 9">
    <name type="scientific">Thecamonas trahens ATCC 50062</name>
    <dbReference type="NCBI Taxonomy" id="461836"/>
    <lineage>
        <taxon>Eukaryota</taxon>
        <taxon>Apusozoa</taxon>
        <taxon>Apusomonadida</taxon>
        <taxon>Apusomonadidae</taxon>
        <taxon>Thecamonas</taxon>
    </lineage>
</organism>
<dbReference type="RefSeq" id="XP_013762700.1">
    <property type="nucleotide sequence ID" value="XM_013907246.1"/>
</dbReference>
<protein>
    <submittedName>
        <fullName evidence="8">Uncharacterized protein</fullName>
    </submittedName>
</protein>
<dbReference type="SMART" id="SM00240">
    <property type="entry name" value="FHA"/>
    <property type="match status" value="1"/>
</dbReference>
<dbReference type="CDD" id="cd00060">
    <property type="entry name" value="FHA"/>
    <property type="match status" value="1"/>
</dbReference>
<dbReference type="AlphaFoldDB" id="A0A0L0D8I0"/>
<dbReference type="PANTHER" id="PTHR47636:SF1">
    <property type="entry name" value="TRANSCRIPTIONAL REGULATORY PROTEIN RCO1"/>
    <property type="match status" value="1"/>
</dbReference>
<feature type="domain" description="FHA" evidence="6">
    <location>
        <begin position="533"/>
        <end position="590"/>
    </location>
</feature>
<sequence>MADSKASSRRSKGAEPTPMDTGAAPATAARKSFMTAGTGALPAAATVATSTPTLINYDLCCACGAGGDLICCDSCPNSFHLDCLEPALEKVPAGSWYCNACYTTKHAPPHGVAAMSNKFFGKLIDSLTRDNPQVFHLPPSILSRKRKRGFSYGTKVTRVLGAAGRPLAPAAARSVLDLPARQVNATANQLEKAGLSVIERSALAPRSEVRSGKKSAGGAGAGSEAGANGAAAAGIVPDDSDALNVSWCCKCSAAGGPLLPCDLCCRSFHPECVGLERGARVSDSWVCPNHNDLDVYAARVREFVLKKQKTAASAGSDDGAHGFVDDEPVTLDFGLSSAKEASAAPRRVSGRTARVTVPGITPFATGATPSVAEQNEWVAALESMRSSVAEAVEASQASAAGEAVAMETDSLQTKMVGLMQEQMAMYRAAMGEPAPPAGAALEGRPVSALALQRVLSAEFVEFLAWQRLNQLTARVHEVQAELLQAGEVPVELATAAAGAAAGHPLRAPAVEYDEPVAFLATDVVTLPLTGNSVVVGRAAPGSSAAPDLDLSFLNGSSSVSRKHAAIVQSKDGFTLLNYAKGGTRVNGVLVADEPIALASNDVVSFGKLEFRFRVAGAHAGQA</sequence>
<dbReference type="CDD" id="cd15532">
    <property type="entry name" value="PHD2_CHD_II"/>
    <property type="match status" value="1"/>
</dbReference>
<keyword evidence="1" id="KW-0479">Metal-binding</keyword>
<gene>
    <name evidence="8" type="ORF">AMSG_00421</name>
</gene>
<dbReference type="PROSITE" id="PS50006">
    <property type="entry name" value="FHA_DOMAIN"/>
    <property type="match status" value="1"/>
</dbReference>
<reference evidence="8 9" key="1">
    <citation type="submission" date="2010-05" db="EMBL/GenBank/DDBJ databases">
        <title>The Genome Sequence of Thecamonas trahens ATCC 50062.</title>
        <authorList>
            <consortium name="The Broad Institute Genome Sequencing Platform"/>
            <person name="Russ C."/>
            <person name="Cuomo C."/>
            <person name="Shea T."/>
            <person name="Young S.K."/>
            <person name="Zeng Q."/>
            <person name="Koehrsen M."/>
            <person name="Haas B."/>
            <person name="Borodovsky M."/>
            <person name="Guigo R."/>
            <person name="Alvarado L."/>
            <person name="Berlin A."/>
            <person name="Bochicchio J."/>
            <person name="Borenstein D."/>
            <person name="Chapman S."/>
            <person name="Chen Z."/>
            <person name="Freedman E."/>
            <person name="Gellesch M."/>
            <person name="Goldberg J."/>
            <person name="Griggs A."/>
            <person name="Gujja S."/>
            <person name="Heilman E."/>
            <person name="Heiman D."/>
            <person name="Hepburn T."/>
            <person name="Howarth C."/>
            <person name="Jen D."/>
            <person name="Larson L."/>
            <person name="Mehta T."/>
            <person name="Park D."/>
            <person name="Pearson M."/>
            <person name="Roberts A."/>
            <person name="Saif S."/>
            <person name="Shenoy N."/>
            <person name="Sisk P."/>
            <person name="Stolte C."/>
            <person name="Sykes S."/>
            <person name="Thomson T."/>
            <person name="Walk T."/>
            <person name="White J."/>
            <person name="Yandava C."/>
            <person name="Burger G."/>
            <person name="Gray M.W."/>
            <person name="Holland P.W.H."/>
            <person name="King N."/>
            <person name="Lang F.B.F."/>
            <person name="Roger A.J."/>
            <person name="Ruiz-Trillo I."/>
            <person name="Lander E."/>
            <person name="Nusbaum C."/>
        </authorList>
    </citation>
    <scope>NUCLEOTIDE SEQUENCE [LARGE SCALE GENOMIC DNA]</scope>
    <source>
        <strain evidence="8 9">ATCC 50062</strain>
    </source>
</reference>
<dbReference type="OrthoDB" id="5876363at2759"/>
<dbReference type="InterPro" id="IPR008984">
    <property type="entry name" value="SMAD_FHA_dom_sf"/>
</dbReference>
<evidence type="ECO:0000313" key="9">
    <source>
        <dbReference type="Proteomes" id="UP000054408"/>
    </source>
</evidence>
<dbReference type="GeneID" id="25560230"/>
<feature type="domain" description="PHD-type" evidence="7">
    <location>
        <begin position="57"/>
        <end position="104"/>
    </location>
</feature>
<dbReference type="PROSITE" id="PS50016">
    <property type="entry name" value="ZF_PHD_2"/>
    <property type="match status" value="1"/>
</dbReference>
<dbReference type="PROSITE" id="PS01359">
    <property type="entry name" value="ZF_PHD_1"/>
    <property type="match status" value="1"/>
</dbReference>
<dbReference type="Proteomes" id="UP000054408">
    <property type="component" value="Unassembled WGS sequence"/>
</dbReference>
<dbReference type="SMART" id="SM00249">
    <property type="entry name" value="PHD"/>
    <property type="match status" value="2"/>
</dbReference>
<evidence type="ECO:0000256" key="2">
    <source>
        <dbReference type="ARBA" id="ARBA00022771"/>
    </source>
</evidence>
<dbReference type="Pfam" id="PF00628">
    <property type="entry name" value="PHD"/>
    <property type="match status" value="1"/>
</dbReference>
<dbReference type="SUPFAM" id="SSF49879">
    <property type="entry name" value="SMAD/FHA domain"/>
    <property type="match status" value="1"/>
</dbReference>
<dbReference type="InterPro" id="IPR052819">
    <property type="entry name" value="Chromatin_regulatory_protein"/>
</dbReference>
<evidence type="ECO:0000259" key="7">
    <source>
        <dbReference type="PROSITE" id="PS50016"/>
    </source>
</evidence>
<proteinExistence type="predicted"/>
<dbReference type="eggNOG" id="KOG4299">
    <property type="taxonomic scope" value="Eukaryota"/>
</dbReference>
<dbReference type="InterPro" id="IPR019787">
    <property type="entry name" value="Znf_PHD-finger"/>
</dbReference>
<evidence type="ECO:0000256" key="1">
    <source>
        <dbReference type="ARBA" id="ARBA00022723"/>
    </source>
</evidence>
<dbReference type="InterPro" id="IPR001965">
    <property type="entry name" value="Znf_PHD"/>
</dbReference>
<dbReference type="Gene3D" id="3.30.40.10">
    <property type="entry name" value="Zinc/RING finger domain, C3HC4 (zinc finger)"/>
    <property type="match status" value="2"/>
</dbReference>
<keyword evidence="9" id="KW-1185">Reference proteome</keyword>
<dbReference type="InterPro" id="IPR011011">
    <property type="entry name" value="Znf_FYVE_PHD"/>
</dbReference>
<dbReference type="EMBL" id="GL349434">
    <property type="protein sequence ID" value="KNC48644.1"/>
    <property type="molecule type" value="Genomic_DNA"/>
</dbReference>
<dbReference type="InterPro" id="IPR019786">
    <property type="entry name" value="Zinc_finger_PHD-type_CS"/>
</dbReference>
<evidence type="ECO:0000256" key="4">
    <source>
        <dbReference type="PROSITE-ProRule" id="PRU00146"/>
    </source>
</evidence>